<evidence type="ECO:0000313" key="2">
    <source>
        <dbReference type="EMBL" id="CAI9171717.1"/>
    </source>
</evidence>
<name>A0ABN8ZFY7_RANTA</name>
<reference evidence="2" key="1">
    <citation type="submission" date="2023-04" db="EMBL/GenBank/DDBJ databases">
        <authorList>
            <consortium name="ELIXIR-Norway"/>
        </authorList>
    </citation>
    <scope>NUCLEOTIDE SEQUENCE [LARGE SCALE GENOMIC DNA]</scope>
</reference>
<evidence type="ECO:0000313" key="3">
    <source>
        <dbReference type="Proteomes" id="UP001176941"/>
    </source>
</evidence>
<sequence length="141" mass="15205">MTIWPFRNDDVDTKYESIAEHPELEFPDLVTPYSADGRWCQGQLCALHRGGGDSAEPAEREAPKTYTNCAGGVGSEERGGAPRPSDPLRMTASGCLGSGTESPGRASLKELPAPKTHPRGSRDRPVPEAVLTTAEQMKRRA</sequence>
<protein>
    <submittedName>
        <fullName evidence="2">Uncharacterized protein</fullName>
    </submittedName>
</protein>
<dbReference type="EMBL" id="OX459967">
    <property type="protein sequence ID" value="CAI9171717.1"/>
    <property type="molecule type" value="Genomic_DNA"/>
</dbReference>
<feature type="region of interest" description="Disordered" evidence="1">
    <location>
        <begin position="50"/>
        <end position="141"/>
    </location>
</feature>
<dbReference type="Proteomes" id="UP001176941">
    <property type="component" value="Chromosome 31"/>
</dbReference>
<keyword evidence="3" id="KW-1185">Reference proteome</keyword>
<gene>
    <name evidence="2" type="ORF">MRATA1EN1_LOCUS20679</name>
</gene>
<evidence type="ECO:0000256" key="1">
    <source>
        <dbReference type="SAM" id="MobiDB-lite"/>
    </source>
</evidence>
<organism evidence="2 3">
    <name type="scientific">Rangifer tarandus platyrhynchus</name>
    <name type="common">Svalbard reindeer</name>
    <dbReference type="NCBI Taxonomy" id="3082113"/>
    <lineage>
        <taxon>Eukaryota</taxon>
        <taxon>Metazoa</taxon>
        <taxon>Chordata</taxon>
        <taxon>Craniata</taxon>
        <taxon>Vertebrata</taxon>
        <taxon>Euteleostomi</taxon>
        <taxon>Mammalia</taxon>
        <taxon>Eutheria</taxon>
        <taxon>Laurasiatheria</taxon>
        <taxon>Artiodactyla</taxon>
        <taxon>Ruminantia</taxon>
        <taxon>Pecora</taxon>
        <taxon>Cervidae</taxon>
        <taxon>Odocoileinae</taxon>
        <taxon>Rangifer</taxon>
    </lineage>
</organism>
<accession>A0ABN8ZFY7</accession>
<proteinExistence type="predicted"/>